<keyword evidence="3" id="KW-0547">Nucleotide-binding</keyword>
<comment type="similarity">
    <text evidence="1">Belongs to the ABC transporter superfamily.</text>
</comment>
<reference evidence="6 7" key="1">
    <citation type="submission" date="2019-07" db="EMBL/GenBank/DDBJ databases">
        <authorList>
            <person name="Li J."/>
        </authorList>
    </citation>
    <scope>NUCLEOTIDE SEQUENCE [LARGE SCALE GENOMIC DNA]</scope>
    <source>
        <strain evidence="6 7">TKL69</strain>
    </source>
</reference>
<dbReference type="GO" id="GO:0015833">
    <property type="term" value="P:peptide transport"/>
    <property type="evidence" value="ECO:0007669"/>
    <property type="project" value="InterPro"/>
</dbReference>
<gene>
    <name evidence="6" type="ORF">FN924_14170</name>
</gene>
<dbReference type="Gene3D" id="3.40.50.300">
    <property type="entry name" value="P-loop containing nucleotide triphosphate hydrolases"/>
    <property type="match status" value="1"/>
</dbReference>
<dbReference type="Pfam" id="PF00005">
    <property type="entry name" value="ABC_tran"/>
    <property type="match status" value="1"/>
</dbReference>
<dbReference type="NCBIfam" id="NF008453">
    <property type="entry name" value="PRK11308.1"/>
    <property type="match status" value="1"/>
</dbReference>
<keyword evidence="4 6" id="KW-0067">ATP-binding</keyword>
<evidence type="ECO:0000256" key="1">
    <source>
        <dbReference type="ARBA" id="ARBA00005417"/>
    </source>
</evidence>
<feature type="domain" description="ABC transporter" evidence="5">
    <location>
        <begin position="19"/>
        <end position="269"/>
    </location>
</feature>
<dbReference type="Pfam" id="PF08352">
    <property type="entry name" value="oligo_HPY"/>
    <property type="match status" value="1"/>
</dbReference>
<keyword evidence="2" id="KW-0813">Transport</keyword>
<evidence type="ECO:0000313" key="7">
    <source>
        <dbReference type="Proteomes" id="UP000315215"/>
    </source>
</evidence>
<evidence type="ECO:0000259" key="5">
    <source>
        <dbReference type="PROSITE" id="PS50893"/>
    </source>
</evidence>
<dbReference type="InterPro" id="IPR027417">
    <property type="entry name" value="P-loop_NTPase"/>
</dbReference>
<dbReference type="AlphaFoldDB" id="A0A516KIK5"/>
<dbReference type="KEGG" id="aqt:FN924_14170"/>
<dbReference type="NCBIfam" id="TIGR01727">
    <property type="entry name" value="oligo_HPY"/>
    <property type="match status" value="1"/>
</dbReference>
<accession>A0A516KIK5</accession>
<evidence type="ECO:0000256" key="4">
    <source>
        <dbReference type="ARBA" id="ARBA00022840"/>
    </source>
</evidence>
<organism evidence="6 7">
    <name type="scientific">Radiobacillus deserti</name>
    <dbReference type="NCBI Taxonomy" id="2594883"/>
    <lineage>
        <taxon>Bacteria</taxon>
        <taxon>Bacillati</taxon>
        <taxon>Bacillota</taxon>
        <taxon>Bacilli</taxon>
        <taxon>Bacillales</taxon>
        <taxon>Bacillaceae</taxon>
        <taxon>Radiobacillus</taxon>
    </lineage>
</organism>
<dbReference type="PROSITE" id="PS00211">
    <property type="entry name" value="ABC_TRANSPORTER_1"/>
    <property type="match status" value="1"/>
</dbReference>
<name>A0A516KIK5_9BACI</name>
<dbReference type="InterPro" id="IPR003439">
    <property type="entry name" value="ABC_transporter-like_ATP-bd"/>
</dbReference>
<dbReference type="EMBL" id="CP041666">
    <property type="protein sequence ID" value="QDP41227.1"/>
    <property type="molecule type" value="Genomic_DNA"/>
</dbReference>
<dbReference type="SUPFAM" id="SSF52540">
    <property type="entry name" value="P-loop containing nucleoside triphosphate hydrolases"/>
    <property type="match status" value="1"/>
</dbReference>
<dbReference type="PROSITE" id="PS50893">
    <property type="entry name" value="ABC_TRANSPORTER_2"/>
    <property type="match status" value="1"/>
</dbReference>
<dbReference type="FunFam" id="3.40.50.300:FF:000016">
    <property type="entry name" value="Oligopeptide ABC transporter ATP-binding component"/>
    <property type="match status" value="1"/>
</dbReference>
<dbReference type="PANTHER" id="PTHR43776">
    <property type="entry name" value="TRANSPORT ATP-BINDING PROTEIN"/>
    <property type="match status" value="1"/>
</dbReference>
<evidence type="ECO:0000256" key="2">
    <source>
        <dbReference type="ARBA" id="ARBA00022448"/>
    </source>
</evidence>
<evidence type="ECO:0000256" key="3">
    <source>
        <dbReference type="ARBA" id="ARBA00022741"/>
    </source>
</evidence>
<dbReference type="GO" id="GO:0055085">
    <property type="term" value="P:transmembrane transport"/>
    <property type="evidence" value="ECO:0007669"/>
    <property type="project" value="UniProtKB-ARBA"/>
</dbReference>
<dbReference type="SMART" id="SM00382">
    <property type="entry name" value="AAA"/>
    <property type="match status" value="1"/>
</dbReference>
<dbReference type="PANTHER" id="PTHR43776:SF7">
    <property type="entry name" value="D,D-DIPEPTIDE TRANSPORT ATP-BINDING PROTEIN DDPF-RELATED"/>
    <property type="match status" value="1"/>
</dbReference>
<proteinExistence type="inferred from homology"/>
<dbReference type="Proteomes" id="UP000315215">
    <property type="component" value="Chromosome"/>
</dbReference>
<dbReference type="InterPro" id="IPR050319">
    <property type="entry name" value="ABC_transp_ATP-bind"/>
</dbReference>
<keyword evidence="7" id="KW-1185">Reference proteome</keyword>
<dbReference type="InterPro" id="IPR017871">
    <property type="entry name" value="ABC_transporter-like_CS"/>
</dbReference>
<dbReference type="CDD" id="cd03257">
    <property type="entry name" value="ABC_NikE_OppD_transporters"/>
    <property type="match status" value="1"/>
</dbReference>
<protein>
    <submittedName>
        <fullName evidence="6">Dipeptide ABC transporter ATP-binding protein</fullName>
    </submittedName>
</protein>
<evidence type="ECO:0000313" key="6">
    <source>
        <dbReference type="EMBL" id="QDP41227.1"/>
    </source>
</evidence>
<dbReference type="GO" id="GO:0005524">
    <property type="term" value="F:ATP binding"/>
    <property type="evidence" value="ECO:0007669"/>
    <property type="project" value="UniProtKB-KW"/>
</dbReference>
<sequence length="341" mass="38352">MLVIRKRRRGEPGLSEPLLEVRNLKKHFPIKNKNPFLKSTRSVKAVDGVSFTVNKGETLGLVGESGCGKSSTGRSILKLLEPTEGEVLFKGEDITSFRGEKLRKLRRDMQFIFQDPYASLNPRKTVEQIITEPMKIFGMPKEEQKRKLDRLMDVVGLSSYHKQRYPHQFSGGQRQRIGIARALALDPELIICDEPVSALDVSIQAQVINLLEDLQEEFDLTYIFIAHDLSVINHISDRVAVMYLGEIVEVGEVDELYANPRHPYTKALLSAIPEADPTVEKERIIIQGDLPSPSNPPQGCKFHTRCPLAEEQCKHTRPALRTVSLGGQQAACHLVKEVVEI</sequence>
<dbReference type="OrthoDB" id="9802264at2"/>
<dbReference type="InterPro" id="IPR003593">
    <property type="entry name" value="AAA+_ATPase"/>
</dbReference>
<dbReference type="InterPro" id="IPR013563">
    <property type="entry name" value="Oligopep_ABC_C"/>
</dbReference>
<dbReference type="GO" id="GO:0016887">
    <property type="term" value="F:ATP hydrolysis activity"/>
    <property type="evidence" value="ECO:0007669"/>
    <property type="project" value="InterPro"/>
</dbReference>